<evidence type="ECO:0000256" key="4">
    <source>
        <dbReference type="ARBA" id="ARBA00022692"/>
    </source>
</evidence>
<comment type="activity regulation">
    <text evidence="12">Na(+) is not transported, but it plays an essential structural role and its presence is essential for fluoride channel function.</text>
</comment>
<feature type="binding site" evidence="12">
    <location>
        <position position="89"/>
    </location>
    <ligand>
        <name>Na(+)</name>
        <dbReference type="ChEBI" id="CHEBI:29101"/>
        <note>structural</note>
    </ligand>
</feature>
<dbReference type="RefSeq" id="WP_341671980.1">
    <property type="nucleotide sequence ID" value="NZ_JBBYHV010000001.1"/>
</dbReference>
<protein>
    <recommendedName>
        <fullName evidence="12">Fluoride-specific ion channel FluC</fullName>
    </recommendedName>
</protein>
<dbReference type="NCBIfam" id="TIGR00494">
    <property type="entry name" value="crcB"/>
    <property type="match status" value="1"/>
</dbReference>
<keyword evidence="9 12" id="KW-0407">Ion channel</keyword>
<comment type="function">
    <text evidence="12">Fluoride-specific ion channel. Important for reducing fluoride concentration in the cell, thus reducing its toxicity.</text>
</comment>
<evidence type="ECO:0000256" key="8">
    <source>
        <dbReference type="ARBA" id="ARBA00023136"/>
    </source>
</evidence>
<comment type="subcellular location">
    <subcellularLocation>
        <location evidence="1 12">Cell membrane</location>
        <topology evidence="1 12">Multi-pass membrane protein</topology>
    </subcellularLocation>
</comment>
<evidence type="ECO:0000256" key="6">
    <source>
        <dbReference type="ARBA" id="ARBA00023053"/>
    </source>
</evidence>
<evidence type="ECO:0000256" key="11">
    <source>
        <dbReference type="ARBA" id="ARBA00035585"/>
    </source>
</evidence>
<reference evidence="13 14" key="1">
    <citation type="submission" date="2024-04" db="EMBL/GenBank/DDBJ databases">
        <title>Aurantiacibacter sp. DGU6 16S ribosomal RNA gene Genome sequencing and assembly.</title>
        <authorList>
            <person name="Park S."/>
        </authorList>
    </citation>
    <scope>NUCLEOTIDE SEQUENCE [LARGE SCALE GENOMIC DNA]</scope>
    <source>
        <strain evidence="13 14">DGU6</strain>
    </source>
</reference>
<keyword evidence="8 12" id="KW-0472">Membrane</keyword>
<keyword evidence="12" id="KW-0479">Metal-binding</keyword>
<evidence type="ECO:0000313" key="14">
    <source>
        <dbReference type="Proteomes" id="UP001497045"/>
    </source>
</evidence>
<evidence type="ECO:0000313" key="13">
    <source>
        <dbReference type="EMBL" id="MEL1249443.1"/>
    </source>
</evidence>
<evidence type="ECO:0000256" key="5">
    <source>
        <dbReference type="ARBA" id="ARBA00022989"/>
    </source>
</evidence>
<keyword evidence="5 12" id="KW-1133">Transmembrane helix</keyword>
<feature type="transmembrane region" description="Helical" evidence="12">
    <location>
        <begin position="46"/>
        <end position="66"/>
    </location>
</feature>
<dbReference type="Pfam" id="PF02537">
    <property type="entry name" value="CRCB"/>
    <property type="match status" value="1"/>
</dbReference>
<keyword evidence="3" id="KW-0997">Cell inner membrane</keyword>
<gene>
    <name evidence="12 13" type="primary">crcB</name>
    <name evidence="12" type="synonym">fluC</name>
    <name evidence="13" type="ORF">AAEO60_02035</name>
</gene>
<keyword evidence="2 12" id="KW-1003">Cell membrane</keyword>
<name>A0ABU9IBX4_9SPHN</name>
<dbReference type="HAMAP" id="MF_00454">
    <property type="entry name" value="FluC"/>
    <property type="match status" value="1"/>
</dbReference>
<dbReference type="Proteomes" id="UP001497045">
    <property type="component" value="Unassembled WGS sequence"/>
</dbReference>
<feature type="transmembrane region" description="Helical" evidence="12">
    <location>
        <begin position="78"/>
        <end position="102"/>
    </location>
</feature>
<keyword evidence="6 12" id="KW-0915">Sodium</keyword>
<evidence type="ECO:0000256" key="3">
    <source>
        <dbReference type="ARBA" id="ARBA00022519"/>
    </source>
</evidence>
<sequence length="136" mass="14172">MSNATPQLYASAYVALGGGAGALLRYQLGRLMTHWMGVQAVTMFPWATLAVNAIGSLLMGVLAGVLARHGQGGDQLRLLLGVGLLGGFTTFSAFSLELAMLIQRGQLLFAALYIMLSIGLGVSGLVFGLTVTRLVS</sequence>
<dbReference type="PANTHER" id="PTHR28259">
    <property type="entry name" value="FLUORIDE EXPORT PROTEIN 1-RELATED"/>
    <property type="match status" value="1"/>
</dbReference>
<evidence type="ECO:0000256" key="2">
    <source>
        <dbReference type="ARBA" id="ARBA00022475"/>
    </source>
</evidence>
<evidence type="ECO:0000256" key="1">
    <source>
        <dbReference type="ARBA" id="ARBA00004651"/>
    </source>
</evidence>
<evidence type="ECO:0000256" key="10">
    <source>
        <dbReference type="ARBA" id="ARBA00035120"/>
    </source>
</evidence>
<dbReference type="InterPro" id="IPR003691">
    <property type="entry name" value="FluC"/>
</dbReference>
<comment type="similarity">
    <text evidence="10 12">Belongs to the fluoride channel Fluc/FEX (TC 1.A.43) family.</text>
</comment>
<organism evidence="13 14">
    <name type="scientific">Aurantiacibacter gilvus</name>
    <dbReference type="NCBI Taxonomy" id="3139141"/>
    <lineage>
        <taxon>Bacteria</taxon>
        <taxon>Pseudomonadati</taxon>
        <taxon>Pseudomonadota</taxon>
        <taxon>Alphaproteobacteria</taxon>
        <taxon>Sphingomonadales</taxon>
        <taxon>Erythrobacteraceae</taxon>
        <taxon>Aurantiacibacter</taxon>
    </lineage>
</organism>
<accession>A0ABU9IBX4</accession>
<keyword evidence="12" id="KW-0813">Transport</keyword>
<feature type="transmembrane region" description="Helical" evidence="12">
    <location>
        <begin position="7"/>
        <end position="26"/>
    </location>
</feature>
<comment type="catalytic activity">
    <reaction evidence="11">
        <text>fluoride(in) = fluoride(out)</text>
        <dbReference type="Rhea" id="RHEA:76159"/>
        <dbReference type="ChEBI" id="CHEBI:17051"/>
    </reaction>
    <physiologicalReaction direction="left-to-right" evidence="11">
        <dbReference type="Rhea" id="RHEA:76160"/>
    </physiologicalReaction>
</comment>
<dbReference type="EMBL" id="JBBYHV010000001">
    <property type="protein sequence ID" value="MEL1249443.1"/>
    <property type="molecule type" value="Genomic_DNA"/>
</dbReference>
<evidence type="ECO:0000256" key="12">
    <source>
        <dbReference type="HAMAP-Rule" id="MF_00454"/>
    </source>
</evidence>
<proteinExistence type="inferred from homology"/>
<keyword evidence="4 12" id="KW-0812">Transmembrane</keyword>
<feature type="binding site" evidence="12">
    <location>
        <position position="86"/>
    </location>
    <ligand>
        <name>Na(+)</name>
        <dbReference type="ChEBI" id="CHEBI:29101"/>
        <note>structural</note>
    </ligand>
</feature>
<evidence type="ECO:0000256" key="9">
    <source>
        <dbReference type="ARBA" id="ARBA00023303"/>
    </source>
</evidence>
<keyword evidence="7 12" id="KW-0406">Ion transport</keyword>
<feature type="transmembrane region" description="Helical" evidence="12">
    <location>
        <begin position="108"/>
        <end position="131"/>
    </location>
</feature>
<comment type="caution">
    <text evidence="13">The sequence shown here is derived from an EMBL/GenBank/DDBJ whole genome shotgun (WGS) entry which is preliminary data.</text>
</comment>
<keyword evidence="14" id="KW-1185">Reference proteome</keyword>
<dbReference type="PANTHER" id="PTHR28259:SF1">
    <property type="entry name" value="FLUORIDE EXPORT PROTEIN 1-RELATED"/>
    <property type="match status" value="1"/>
</dbReference>
<evidence type="ECO:0000256" key="7">
    <source>
        <dbReference type="ARBA" id="ARBA00023065"/>
    </source>
</evidence>